<keyword evidence="4" id="KW-1185">Reference proteome</keyword>
<name>A0ABU0JRL1_HATLI</name>
<dbReference type="PROSITE" id="PS50943">
    <property type="entry name" value="HTH_CROC1"/>
    <property type="match status" value="1"/>
</dbReference>
<feature type="domain" description="HTH cro/C1-type" evidence="2">
    <location>
        <begin position="3"/>
        <end position="57"/>
    </location>
</feature>
<dbReference type="RefSeq" id="WP_111941948.1">
    <property type="nucleotide sequence ID" value="NZ_BAAACJ010000036.1"/>
</dbReference>
<protein>
    <submittedName>
        <fullName evidence="3">Transcriptional regulator with XRE-family HTH domain</fullName>
    </submittedName>
</protein>
<dbReference type="InterPro" id="IPR001387">
    <property type="entry name" value="Cro/C1-type_HTH"/>
</dbReference>
<proteinExistence type="predicted"/>
<dbReference type="CDD" id="cd00093">
    <property type="entry name" value="HTH_XRE"/>
    <property type="match status" value="1"/>
</dbReference>
<keyword evidence="1" id="KW-0175">Coiled coil</keyword>
<accession>A0ABU0JRL1</accession>
<dbReference type="EMBL" id="JAUSWN010000011">
    <property type="protein sequence ID" value="MDQ0479737.1"/>
    <property type="molecule type" value="Genomic_DNA"/>
</dbReference>
<feature type="coiled-coil region" evidence="1">
    <location>
        <begin position="71"/>
        <end position="105"/>
    </location>
</feature>
<sequence>MYKSARKKKELSIEEAAYKLHIANRTLSNYENYQTLPPPEVVLEMNRVYNNPNMTLIYCKRYCPIGKVFNYEILNNVNLSLESVLMSLEQELKEAEEALPRLIKIIRNKTLREDFLEEEWHQVVQALHEFLDLEHNIQCLKVAFNKFTDIEKCISQHNLKCIQRNYVNKKEQY</sequence>
<evidence type="ECO:0000313" key="4">
    <source>
        <dbReference type="Proteomes" id="UP001224418"/>
    </source>
</evidence>
<dbReference type="Proteomes" id="UP001224418">
    <property type="component" value="Unassembled WGS sequence"/>
</dbReference>
<evidence type="ECO:0000313" key="3">
    <source>
        <dbReference type="EMBL" id="MDQ0479737.1"/>
    </source>
</evidence>
<dbReference type="SMART" id="SM00530">
    <property type="entry name" value="HTH_XRE"/>
    <property type="match status" value="1"/>
</dbReference>
<dbReference type="InterPro" id="IPR010982">
    <property type="entry name" value="Lambda_DNA-bd_dom_sf"/>
</dbReference>
<dbReference type="SUPFAM" id="SSF47413">
    <property type="entry name" value="lambda repressor-like DNA-binding domains"/>
    <property type="match status" value="1"/>
</dbReference>
<evidence type="ECO:0000256" key="1">
    <source>
        <dbReference type="SAM" id="Coils"/>
    </source>
</evidence>
<dbReference type="Pfam" id="PF01381">
    <property type="entry name" value="HTH_3"/>
    <property type="match status" value="1"/>
</dbReference>
<evidence type="ECO:0000259" key="2">
    <source>
        <dbReference type="PROSITE" id="PS50943"/>
    </source>
</evidence>
<comment type="caution">
    <text evidence="3">The sequence shown here is derived from an EMBL/GenBank/DDBJ whole genome shotgun (WGS) entry which is preliminary data.</text>
</comment>
<gene>
    <name evidence="3" type="ORF">QOZ93_001479</name>
</gene>
<organism evidence="3 4">
    <name type="scientific">Hathewaya limosa</name>
    <name type="common">Clostridium limosum</name>
    <dbReference type="NCBI Taxonomy" id="1536"/>
    <lineage>
        <taxon>Bacteria</taxon>
        <taxon>Bacillati</taxon>
        <taxon>Bacillota</taxon>
        <taxon>Clostridia</taxon>
        <taxon>Eubacteriales</taxon>
        <taxon>Clostridiaceae</taxon>
        <taxon>Hathewaya</taxon>
    </lineage>
</organism>
<reference evidence="3 4" key="1">
    <citation type="submission" date="2023-07" db="EMBL/GenBank/DDBJ databases">
        <title>Genomic Encyclopedia of Type Strains, Phase IV (KMG-IV): sequencing the most valuable type-strain genomes for metagenomic binning, comparative biology and taxonomic classification.</title>
        <authorList>
            <person name="Goeker M."/>
        </authorList>
    </citation>
    <scope>NUCLEOTIDE SEQUENCE [LARGE SCALE GENOMIC DNA]</scope>
    <source>
        <strain evidence="3 4">DSM 1400</strain>
    </source>
</reference>
<dbReference type="Gene3D" id="1.10.260.40">
    <property type="entry name" value="lambda repressor-like DNA-binding domains"/>
    <property type="match status" value="1"/>
</dbReference>